<dbReference type="InParanoid" id="A0A1Y2FL78"/>
<dbReference type="EMBL" id="MCGR01000017">
    <property type="protein sequence ID" value="ORY84689.1"/>
    <property type="molecule type" value="Genomic_DNA"/>
</dbReference>
<dbReference type="GO" id="GO:0015250">
    <property type="term" value="F:water channel activity"/>
    <property type="evidence" value="ECO:0007669"/>
    <property type="project" value="TreeGrafter"/>
</dbReference>
<dbReference type="STRING" id="106004.A0A1Y2FL78"/>
<proteinExistence type="inferred from homology"/>
<feature type="region of interest" description="Disordered" evidence="10">
    <location>
        <begin position="268"/>
        <end position="317"/>
    </location>
</feature>
<evidence type="ECO:0000256" key="5">
    <source>
        <dbReference type="ARBA" id="ARBA00022737"/>
    </source>
</evidence>
<protein>
    <submittedName>
        <fullName evidence="13">Aquaporin-like protein</fullName>
    </submittedName>
</protein>
<evidence type="ECO:0000313" key="14">
    <source>
        <dbReference type="Proteomes" id="UP000193467"/>
    </source>
</evidence>
<dbReference type="SUPFAM" id="SSF81338">
    <property type="entry name" value="Aquaporin-like"/>
    <property type="match status" value="1"/>
</dbReference>
<feature type="signal peptide" evidence="12">
    <location>
        <begin position="1"/>
        <end position="23"/>
    </location>
</feature>
<dbReference type="PRINTS" id="PR00783">
    <property type="entry name" value="MINTRINSICP"/>
</dbReference>
<organism evidence="13 14">
    <name type="scientific">Leucosporidium creatinivorum</name>
    <dbReference type="NCBI Taxonomy" id="106004"/>
    <lineage>
        <taxon>Eukaryota</taxon>
        <taxon>Fungi</taxon>
        <taxon>Dikarya</taxon>
        <taxon>Basidiomycota</taxon>
        <taxon>Pucciniomycotina</taxon>
        <taxon>Microbotryomycetes</taxon>
        <taxon>Leucosporidiales</taxon>
        <taxon>Leucosporidium</taxon>
    </lineage>
</organism>
<evidence type="ECO:0000313" key="13">
    <source>
        <dbReference type="EMBL" id="ORY84689.1"/>
    </source>
</evidence>
<dbReference type="Gene3D" id="1.20.1080.10">
    <property type="entry name" value="Glycerol uptake facilitator protein"/>
    <property type="match status" value="1"/>
</dbReference>
<dbReference type="InterPro" id="IPR050363">
    <property type="entry name" value="MIP/Aquaporin"/>
</dbReference>
<feature type="transmembrane region" description="Helical" evidence="11">
    <location>
        <begin position="39"/>
        <end position="72"/>
    </location>
</feature>
<feature type="transmembrane region" description="Helical" evidence="11">
    <location>
        <begin position="214"/>
        <end position="234"/>
    </location>
</feature>
<evidence type="ECO:0000256" key="4">
    <source>
        <dbReference type="ARBA" id="ARBA00022692"/>
    </source>
</evidence>
<evidence type="ECO:0000256" key="12">
    <source>
        <dbReference type="SAM" id="SignalP"/>
    </source>
</evidence>
<feature type="transmembrane region" description="Helical" evidence="11">
    <location>
        <begin position="124"/>
        <end position="149"/>
    </location>
</feature>
<dbReference type="GO" id="GO:0015254">
    <property type="term" value="F:glycerol channel activity"/>
    <property type="evidence" value="ECO:0007669"/>
    <property type="project" value="TreeGrafter"/>
</dbReference>
<evidence type="ECO:0000256" key="11">
    <source>
        <dbReference type="SAM" id="Phobius"/>
    </source>
</evidence>
<keyword evidence="3 9" id="KW-0813">Transport</keyword>
<evidence type="ECO:0000256" key="7">
    <source>
        <dbReference type="ARBA" id="ARBA00023136"/>
    </source>
</evidence>
<dbReference type="Pfam" id="PF00230">
    <property type="entry name" value="MIP"/>
    <property type="match status" value="1"/>
</dbReference>
<dbReference type="OrthoDB" id="3222at2759"/>
<reference evidence="13 14" key="1">
    <citation type="submission" date="2016-07" db="EMBL/GenBank/DDBJ databases">
        <title>Pervasive Adenine N6-methylation of Active Genes in Fungi.</title>
        <authorList>
            <consortium name="DOE Joint Genome Institute"/>
            <person name="Mondo S.J."/>
            <person name="Dannebaum R.O."/>
            <person name="Kuo R.C."/>
            <person name="Labutti K."/>
            <person name="Haridas S."/>
            <person name="Kuo A."/>
            <person name="Salamov A."/>
            <person name="Ahrendt S.R."/>
            <person name="Lipzen A."/>
            <person name="Sullivan W."/>
            <person name="Andreopoulos W.B."/>
            <person name="Clum A."/>
            <person name="Lindquist E."/>
            <person name="Daum C."/>
            <person name="Ramamoorthy G.K."/>
            <person name="Gryganskyi A."/>
            <person name="Culley D."/>
            <person name="Magnuson J.K."/>
            <person name="James T.Y."/>
            <person name="O'Malley M.A."/>
            <person name="Stajich J.E."/>
            <person name="Spatafora J.W."/>
            <person name="Visel A."/>
            <person name="Grigoriev I.V."/>
        </authorList>
    </citation>
    <scope>NUCLEOTIDE SEQUENCE [LARGE SCALE GENOMIC DNA]</scope>
    <source>
        <strain evidence="13 14">62-1032</strain>
    </source>
</reference>
<dbReference type="NCBIfam" id="TIGR00861">
    <property type="entry name" value="MIP"/>
    <property type="match status" value="1"/>
</dbReference>
<dbReference type="GO" id="GO:0005886">
    <property type="term" value="C:plasma membrane"/>
    <property type="evidence" value="ECO:0007669"/>
    <property type="project" value="TreeGrafter"/>
</dbReference>
<dbReference type="InterPro" id="IPR022357">
    <property type="entry name" value="MIP_CS"/>
</dbReference>
<comment type="catalytic activity">
    <reaction evidence="8">
        <text>H2O(in) = H2O(out)</text>
        <dbReference type="Rhea" id="RHEA:29667"/>
        <dbReference type="ChEBI" id="CHEBI:15377"/>
    </reaction>
</comment>
<dbReference type="AlphaFoldDB" id="A0A1Y2FL78"/>
<accession>A0A1Y2FL78</accession>
<keyword evidence="4 9" id="KW-0812">Transmembrane</keyword>
<keyword evidence="14" id="KW-1185">Reference proteome</keyword>
<keyword evidence="6 11" id="KW-1133">Transmembrane helix</keyword>
<name>A0A1Y2FL78_9BASI</name>
<feature type="chain" id="PRO_5012598599" evidence="12">
    <location>
        <begin position="24"/>
        <end position="317"/>
    </location>
</feature>
<dbReference type="PROSITE" id="PS00221">
    <property type="entry name" value="MIP"/>
    <property type="match status" value="1"/>
</dbReference>
<dbReference type="PANTHER" id="PTHR43829">
    <property type="entry name" value="AQUAPORIN OR AQUAGLYCEROPORIN RELATED"/>
    <property type="match status" value="1"/>
</dbReference>
<evidence type="ECO:0000256" key="8">
    <source>
        <dbReference type="ARBA" id="ARBA00034651"/>
    </source>
</evidence>
<evidence type="ECO:0000256" key="9">
    <source>
        <dbReference type="RuleBase" id="RU000477"/>
    </source>
</evidence>
<keyword evidence="7 11" id="KW-0472">Membrane</keyword>
<dbReference type="InterPro" id="IPR000425">
    <property type="entry name" value="MIP"/>
</dbReference>
<evidence type="ECO:0000256" key="1">
    <source>
        <dbReference type="ARBA" id="ARBA00004141"/>
    </source>
</evidence>
<gene>
    <name evidence="13" type="ORF">BCR35DRAFT_303014</name>
</gene>
<feature type="transmembrane region" description="Helical" evidence="11">
    <location>
        <begin position="161"/>
        <end position="179"/>
    </location>
</feature>
<comment type="similarity">
    <text evidence="2 9">Belongs to the MIP/aquaporin (TC 1.A.8) family.</text>
</comment>
<dbReference type="PANTHER" id="PTHR43829:SF9">
    <property type="entry name" value="AQUAPORIN-9"/>
    <property type="match status" value="1"/>
</dbReference>
<evidence type="ECO:0000256" key="10">
    <source>
        <dbReference type="SAM" id="MobiDB-lite"/>
    </source>
</evidence>
<dbReference type="Proteomes" id="UP000193467">
    <property type="component" value="Unassembled WGS sequence"/>
</dbReference>
<feature type="transmembrane region" description="Helical" evidence="11">
    <location>
        <begin position="84"/>
        <end position="104"/>
    </location>
</feature>
<keyword evidence="5" id="KW-0677">Repeat</keyword>
<evidence type="ECO:0000256" key="6">
    <source>
        <dbReference type="ARBA" id="ARBA00022989"/>
    </source>
</evidence>
<comment type="subcellular location">
    <subcellularLocation>
        <location evidence="1">Membrane</location>
        <topology evidence="1">Multi-pass membrane protein</topology>
    </subcellularLocation>
</comment>
<dbReference type="CDD" id="cd00333">
    <property type="entry name" value="MIP"/>
    <property type="match status" value="1"/>
</dbReference>
<dbReference type="InterPro" id="IPR023271">
    <property type="entry name" value="Aquaporin-like"/>
</dbReference>
<evidence type="ECO:0000256" key="3">
    <source>
        <dbReference type="ARBA" id="ARBA00022448"/>
    </source>
</evidence>
<feature type="compositionally biased region" description="Basic and acidic residues" evidence="10">
    <location>
        <begin position="268"/>
        <end position="281"/>
    </location>
</feature>
<comment type="caution">
    <text evidence="13">The sequence shown here is derived from an EMBL/GenBank/DDBJ whole genome shotgun (WGS) entry which is preliminary data.</text>
</comment>
<evidence type="ECO:0000256" key="2">
    <source>
        <dbReference type="ARBA" id="ARBA00006175"/>
    </source>
</evidence>
<keyword evidence="12" id="KW-0732">Signal</keyword>
<sequence>MRVYFAEFLGTLVLVLWGEGTQAQVVAARKQPSDYLSVAWGWGVGFMLAIYISSGISGGHINPAVTVSLAVFRRFKWRKVPGYILAQLLGAFTAAAIIYGVYYGPLHSLKGGYAGVMTTGPADLVPSTASAFFSVFMGAALLMGSISAFTDTGNNPATPGLTPLLLGIVMVGIASSFGYQTGFVLNPARDLGPRLLVWATGSGGRALWLDNTAYGIWIPTVGTITGACFGNLLYDLLIYNGRDSPLNANFSRRAKRARAQRLQYEREQEKLGGDRGYEHEQQAMGGAAPAKGRFSGSTFDGGRAEEAHGRVHGGKQY</sequence>